<accession>A0A8S1ZU72</accession>
<evidence type="ECO:0000256" key="9">
    <source>
        <dbReference type="ARBA" id="ARBA00023136"/>
    </source>
</evidence>
<evidence type="ECO:0000256" key="4">
    <source>
        <dbReference type="ARBA" id="ARBA00007635"/>
    </source>
</evidence>
<dbReference type="GO" id="GO:0005694">
    <property type="term" value="C:chromosome"/>
    <property type="evidence" value="ECO:0007669"/>
    <property type="project" value="UniProtKB-SubCell"/>
</dbReference>
<protein>
    <recommendedName>
        <fullName evidence="16">FHA domain-containing protein</fullName>
    </recommendedName>
</protein>
<dbReference type="CDD" id="cd22667">
    <property type="entry name" value="FHA_NBN"/>
    <property type="match status" value="1"/>
</dbReference>
<evidence type="ECO:0000256" key="13">
    <source>
        <dbReference type="ARBA" id="ARBA00044757"/>
    </source>
</evidence>
<keyword evidence="11" id="KW-0539">Nucleus</keyword>
<evidence type="ECO:0000256" key="2">
    <source>
        <dbReference type="ARBA" id="ARBA00004141"/>
    </source>
</evidence>
<feature type="transmembrane region" description="Helical" evidence="15">
    <location>
        <begin position="731"/>
        <end position="763"/>
    </location>
</feature>
<feature type="domain" description="FHA" evidence="16">
    <location>
        <begin position="25"/>
        <end position="80"/>
    </location>
</feature>
<proteinExistence type="inferred from homology"/>
<dbReference type="Proteomes" id="UP000682877">
    <property type="component" value="Chromosome 3"/>
</dbReference>
<evidence type="ECO:0000256" key="11">
    <source>
        <dbReference type="ARBA" id="ARBA00023242"/>
    </source>
</evidence>
<evidence type="ECO:0000256" key="12">
    <source>
        <dbReference type="ARBA" id="ARBA00023306"/>
    </source>
</evidence>
<evidence type="ECO:0000256" key="15">
    <source>
        <dbReference type="SAM" id="Phobius"/>
    </source>
</evidence>
<dbReference type="GO" id="GO:0006281">
    <property type="term" value="P:DNA repair"/>
    <property type="evidence" value="ECO:0007669"/>
    <property type="project" value="UniProtKB-KW"/>
</dbReference>
<dbReference type="InterPro" id="IPR008984">
    <property type="entry name" value="SMAD_FHA_dom_sf"/>
</dbReference>
<dbReference type="Pfam" id="PF00892">
    <property type="entry name" value="EamA"/>
    <property type="match status" value="2"/>
</dbReference>
<dbReference type="EMBL" id="LR999453">
    <property type="protein sequence ID" value="CAE5965893.1"/>
    <property type="molecule type" value="Genomic_DNA"/>
</dbReference>
<dbReference type="CDD" id="cd00027">
    <property type="entry name" value="BRCT"/>
    <property type="match status" value="1"/>
</dbReference>
<dbReference type="Pfam" id="PF00498">
    <property type="entry name" value="FHA"/>
    <property type="match status" value="1"/>
</dbReference>
<dbReference type="InterPro" id="IPR000253">
    <property type="entry name" value="FHA_dom"/>
</dbReference>
<feature type="transmembrane region" description="Helical" evidence="15">
    <location>
        <begin position="692"/>
        <end position="710"/>
    </location>
</feature>
<keyword evidence="9 15" id="KW-0472">Membrane</keyword>
<dbReference type="SUPFAM" id="SSF103481">
    <property type="entry name" value="Multidrug resistance efflux transporter EmrE"/>
    <property type="match status" value="2"/>
</dbReference>
<comment type="similarity">
    <text evidence="13">Belongs to the Nibrin family.</text>
</comment>
<comment type="similarity">
    <text evidence="4">Belongs to the drug/metabolite transporter (DMT) superfamily. Plant drug/metabolite exporter (P-DME) (TC 2.A.7.4) family.</text>
</comment>
<keyword evidence="7" id="KW-0227">DNA damage</keyword>
<keyword evidence="8 15" id="KW-1133">Transmembrane helix</keyword>
<feature type="transmembrane region" description="Helical" evidence="15">
    <location>
        <begin position="809"/>
        <end position="829"/>
    </location>
</feature>
<dbReference type="PANTHER" id="PTHR32322">
    <property type="entry name" value="INNER MEMBRANE TRANSPORTER"/>
    <property type="match status" value="1"/>
</dbReference>
<dbReference type="PROSITE" id="PS50006">
    <property type="entry name" value="FHA_DOMAIN"/>
    <property type="match status" value="1"/>
</dbReference>
<evidence type="ECO:0000259" key="16">
    <source>
        <dbReference type="PROSITE" id="PS50006"/>
    </source>
</evidence>
<sequence length="925" mass="101113">MVWGLFPVDPLSGEDKYYIFSKGIYKIGRKGCDIIINKDKGVSRIHAELTFDSTSRRDKSSDASSFVIRVKDCSKYGTFIKTDLGTKYKVHELPNKEKILQDGHVIAFGTGSATYRLSLIPLVFYFCPSSETFKVDQSVQDAVSSIGARISPTLSEECTHVLLEPRMQVNEALVNAILAKKPIILTNWVKLLSEKSICSEFPGYSQYRPSVMVEEALVDVLELNVREKCLEGFTFVLEPPDMYRFGCSFPSLLKVCGAETVTIADVSSMSQDSQYGEINRMICVIPKSSGDKFGRLKNLSLLSRVNEIDLVCAVFSGNLPSTSLIPPSVVISSSCSTDETVVADSDAEEEETTSSVHMIDATEKAETPEKPAAIIIEDSPVTIVEETMNLNEFKSVNLLADTENRGHINEKNSGDSVTIRRDRNDEAETGNSEIIYTQDLIVRDLRSTRKVQSTGEEGVVDFKRFRKGNVTCGNSFSSLIPFAKDPYKEYDSGDVTDFMKEEKKRKQMEAIAEDLFNTEKARKRGTAGSIRGQTNSSCANKYPSNTSVKSLRHSRFDSKHILVSISKRRINGDSVVRRSTTSNKSTEETESSSSSSVDCVGMGSDVECVYNGEDEENRSSGILNGGEGTLLEWTVLISPFFFWGTAMVAMKEVLPITGPFFVAAFRLIPAGLLLVAFAVYKGRPLPKGINAWLSIALFALVDATCFQGFLAQGLQRTSAGLGSVIIDSQPLTVAVLASFLFGESIGIVRAGGLLLGVAGLLLLEVPSVTSDGNNFSLWGSGEWWMLLAAQSMAIGTVMVRWVSKYSDPIMATGWHMVIGGLPLLAISVINHDPVFNGSLQDLSTNDVIALLYTSIFGSAVSYGVYFYSATKGSLTKLSSLTFLTPMFASIFGYLYLNETFSSLQLVGAAVTLVAIYLVNFPEGND</sequence>
<evidence type="ECO:0000256" key="7">
    <source>
        <dbReference type="ARBA" id="ARBA00022763"/>
    </source>
</evidence>
<gene>
    <name evidence="17" type="ORF">AARE701A_LOCUS6157</name>
</gene>
<reference evidence="17" key="1">
    <citation type="submission" date="2021-01" db="EMBL/GenBank/DDBJ databases">
        <authorList>
            <person name="Bezrukov I."/>
        </authorList>
    </citation>
    <scope>NUCLEOTIDE SEQUENCE</scope>
</reference>
<dbReference type="Gene3D" id="2.60.200.20">
    <property type="match status" value="1"/>
</dbReference>
<dbReference type="AlphaFoldDB" id="A0A8S1ZU72"/>
<organism evidence="17 18">
    <name type="scientific">Arabidopsis arenosa</name>
    <name type="common">Sand rock-cress</name>
    <name type="synonym">Cardaminopsis arenosa</name>
    <dbReference type="NCBI Taxonomy" id="38785"/>
    <lineage>
        <taxon>Eukaryota</taxon>
        <taxon>Viridiplantae</taxon>
        <taxon>Streptophyta</taxon>
        <taxon>Embryophyta</taxon>
        <taxon>Tracheophyta</taxon>
        <taxon>Spermatophyta</taxon>
        <taxon>Magnoliopsida</taxon>
        <taxon>eudicotyledons</taxon>
        <taxon>Gunneridae</taxon>
        <taxon>Pentapetalae</taxon>
        <taxon>rosids</taxon>
        <taxon>malvids</taxon>
        <taxon>Brassicales</taxon>
        <taxon>Brassicaceae</taxon>
        <taxon>Camelineae</taxon>
        <taxon>Arabidopsis</taxon>
    </lineage>
</organism>
<dbReference type="SUPFAM" id="SSF49879">
    <property type="entry name" value="SMAD/FHA domain"/>
    <property type="match status" value="1"/>
</dbReference>
<feature type="region of interest" description="Disordered" evidence="14">
    <location>
        <begin position="522"/>
        <end position="551"/>
    </location>
</feature>
<feature type="transmembrane region" description="Helical" evidence="15">
    <location>
        <begin position="660"/>
        <end position="680"/>
    </location>
</feature>
<keyword evidence="10" id="KW-0234">DNA repair</keyword>
<keyword evidence="5" id="KW-0158">Chromosome</keyword>
<keyword evidence="6 15" id="KW-0812">Transmembrane</keyword>
<dbReference type="PANTHER" id="PTHR32322:SF2">
    <property type="entry name" value="EAMA DOMAIN-CONTAINING PROTEIN"/>
    <property type="match status" value="1"/>
</dbReference>
<name>A0A8S1ZU72_ARAAE</name>
<evidence type="ECO:0000313" key="17">
    <source>
        <dbReference type="EMBL" id="CAE5965893.1"/>
    </source>
</evidence>
<feature type="transmembrane region" description="Helical" evidence="15">
    <location>
        <begin position="902"/>
        <end position="920"/>
    </location>
</feature>
<keyword evidence="12" id="KW-0131">Cell cycle</keyword>
<feature type="transmembrane region" description="Helical" evidence="15">
    <location>
        <begin position="879"/>
        <end position="896"/>
    </location>
</feature>
<dbReference type="InterPro" id="IPR037185">
    <property type="entry name" value="EmrE-like"/>
</dbReference>
<dbReference type="InterPro" id="IPR036420">
    <property type="entry name" value="BRCT_dom_sf"/>
</dbReference>
<evidence type="ECO:0000256" key="3">
    <source>
        <dbReference type="ARBA" id="ARBA00004286"/>
    </source>
</evidence>
<dbReference type="FunFam" id="2.60.200.20:FF:000017">
    <property type="entry name" value="Nibrin"/>
    <property type="match status" value="1"/>
</dbReference>
<evidence type="ECO:0000256" key="8">
    <source>
        <dbReference type="ARBA" id="ARBA00022989"/>
    </source>
</evidence>
<evidence type="ECO:0000256" key="1">
    <source>
        <dbReference type="ARBA" id="ARBA00004123"/>
    </source>
</evidence>
<evidence type="ECO:0000256" key="10">
    <source>
        <dbReference type="ARBA" id="ARBA00023204"/>
    </source>
</evidence>
<feature type="region of interest" description="Disordered" evidence="14">
    <location>
        <begin position="574"/>
        <end position="600"/>
    </location>
</feature>
<dbReference type="InterPro" id="IPR000620">
    <property type="entry name" value="EamA_dom"/>
</dbReference>
<comment type="subcellular location">
    <subcellularLocation>
        <location evidence="3">Chromosome</location>
    </subcellularLocation>
    <subcellularLocation>
        <location evidence="2">Membrane</location>
        <topology evidence="2">Multi-pass membrane protein</topology>
    </subcellularLocation>
    <subcellularLocation>
        <location evidence="1">Nucleus</location>
    </subcellularLocation>
</comment>
<dbReference type="SUPFAM" id="SSF52113">
    <property type="entry name" value="BRCT domain"/>
    <property type="match status" value="1"/>
</dbReference>
<dbReference type="GO" id="GO:0016020">
    <property type="term" value="C:membrane"/>
    <property type="evidence" value="ECO:0007669"/>
    <property type="project" value="UniProtKB-SubCell"/>
</dbReference>
<dbReference type="Gene3D" id="3.40.50.10190">
    <property type="entry name" value="BRCT domain"/>
    <property type="match status" value="1"/>
</dbReference>
<evidence type="ECO:0000256" key="14">
    <source>
        <dbReference type="SAM" id="MobiDB-lite"/>
    </source>
</evidence>
<dbReference type="GO" id="GO:0005634">
    <property type="term" value="C:nucleus"/>
    <property type="evidence" value="ECO:0007669"/>
    <property type="project" value="UniProtKB-SubCell"/>
</dbReference>
<keyword evidence="18" id="KW-1185">Reference proteome</keyword>
<evidence type="ECO:0000313" key="18">
    <source>
        <dbReference type="Proteomes" id="UP000682877"/>
    </source>
</evidence>
<feature type="compositionally biased region" description="Polar residues" evidence="14">
    <location>
        <begin position="531"/>
        <end position="549"/>
    </location>
</feature>
<dbReference type="GO" id="GO:0009507">
    <property type="term" value="C:chloroplast"/>
    <property type="evidence" value="ECO:0007669"/>
    <property type="project" value="TreeGrafter"/>
</dbReference>
<dbReference type="InterPro" id="IPR050638">
    <property type="entry name" value="AA-Vitamin_Transporters"/>
</dbReference>
<feature type="transmembrane region" description="Helical" evidence="15">
    <location>
        <begin position="783"/>
        <end position="802"/>
    </location>
</feature>
<feature type="transmembrane region" description="Helical" evidence="15">
    <location>
        <begin position="849"/>
        <end position="867"/>
    </location>
</feature>
<evidence type="ECO:0000256" key="5">
    <source>
        <dbReference type="ARBA" id="ARBA00022454"/>
    </source>
</evidence>
<evidence type="ECO:0000256" key="6">
    <source>
        <dbReference type="ARBA" id="ARBA00022692"/>
    </source>
</evidence>